<dbReference type="Proteomes" id="UP000033393">
    <property type="component" value="Unassembled WGS sequence"/>
</dbReference>
<evidence type="ECO:0000256" key="1">
    <source>
        <dbReference type="SAM" id="MobiDB-lite"/>
    </source>
</evidence>
<dbReference type="AlphaFoldDB" id="A0A0F0GSQ3"/>
<evidence type="ECO:0000313" key="2">
    <source>
        <dbReference type="EMBL" id="KJK44423.1"/>
    </source>
</evidence>
<feature type="compositionally biased region" description="Low complexity" evidence="1">
    <location>
        <begin position="28"/>
        <end position="46"/>
    </location>
</feature>
<name>A0A0F0GSQ3_LENAE</name>
<comment type="caution">
    <text evidence="2">The sequence shown here is derived from an EMBL/GenBank/DDBJ whole genome shotgun (WGS) entry which is preliminary data.</text>
</comment>
<keyword evidence="3" id="KW-1185">Reference proteome</keyword>
<protein>
    <submittedName>
        <fullName evidence="2">Uncharacterized protein</fullName>
    </submittedName>
</protein>
<evidence type="ECO:0000313" key="3">
    <source>
        <dbReference type="Proteomes" id="UP000033393"/>
    </source>
</evidence>
<dbReference type="EMBL" id="JYJG01000247">
    <property type="protein sequence ID" value="KJK44423.1"/>
    <property type="molecule type" value="Genomic_DNA"/>
</dbReference>
<gene>
    <name evidence="2" type="ORF">UK23_29400</name>
</gene>
<reference evidence="2 3" key="1">
    <citation type="submission" date="2015-02" db="EMBL/GenBank/DDBJ databases">
        <authorList>
            <person name="Ju K.-S."/>
            <person name="Doroghazi J.R."/>
            <person name="Metcalf W."/>
        </authorList>
    </citation>
    <scope>NUCLEOTIDE SEQUENCE [LARGE SCALE GENOMIC DNA]</scope>
    <source>
        <strain evidence="2 3">NRRL B-16140</strain>
    </source>
</reference>
<sequence length="68" mass="7541">MLFQKGFQRNGFGKVRRSNSMSRRRTTRPSSALARTGSRSSTCSSTSRACTTLSWSTQWQQLHSAGIG</sequence>
<dbReference type="PATRIC" id="fig|68170.10.peg.7711"/>
<proteinExistence type="predicted"/>
<feature type="compositionally biased region" description="Basic residues" evidence="1">
    <location>
        <begin position="14"/>
        <end position="27"/>
    </location>
</feature>
<feature type="region of interest" description="Disordered" evidence="1">
    <location>
        <begin position="1"/>
        <end position="46"/>
    </location>
</feature>
<accession>A0A0F0GSQ3</accession>
<organism evidence="2 3">
    <name type="scientific">Lentzea aerocolonigenes</name>
    <name type="common">Lechevalieria aerocolonigenes</name>
    <name type="synonym">Saccharothrix aerocolonigenes</name>
    <dbReference type="NCBI Taxonomy" id="68170"/>
    <lineage>
        <taxon>Bacteria</taxon>
        <taxon>Bacillati</taxon>
        <taxon>Actinomycetota</taxon>
        <taxon>Actinomycetes</taxon>
        <taxon>Pseudonocardiales</taxon>
        <taxon>Pseudonocardiaceae</taxon>
        <taxon>Lentzea</taxon>
    </lineage>
</organism>